<sequence>MTTARRGLPHWRELTAVFRTPVGEHDTGLLRRARMLASVHRVRELYSGRDALFEASRAALRNEIAEWISGDNGARPADAAACARVIDDMAAAHVTAERMLFAEPPVSAEQLHSAWFDVGYLAGRWADLVAEVVDGQPPVPWPLERR</sequence>
<dbReference type="Proteomes" id="UP001595696">
    <property type="component" value="Unassembled WGS sequence"/>
</dbReference>
<gene>
    <name evidence="1" type="ORF">ACFO0B_15800</name>
</gene>
<dbReference type="RefSeq" id="WP_378613202.1">
    <property type="nucleotide sequence ID" value="NZ_JBHSAX010000014.1"/>
</dbReference>
<proteinExistence type="predicted"/>
<evidence type="ECO:0000313" key="1">
    <source>
        <dbReference type="EMBL" id="MFC3963455.1"/>
    </source>
</evidence>
<name>A0ABV8DU18_9NOCA</name>
<evidence type="ECO:0000313" key="2">
    <source>
        <dbReference type="Proteomes" id="UP001595696"/>
    </source>
</evidence>
<accession>A0ABV8DU18</accession>
<comment type="caution">
    <text evidence="1">The sequence shown here is derived from an EMBL/GenBank/DDBJ whole genome shotgun (WGS) entry which is preliminary data.</text>
</comment>
<protein>
    <submittedName>
        <fullName evidence="1">Uncharacterized protein</fullName>
    </submittedName>
</protein>
<dbReference type="EMBL" id="JBHSAX010000014">
    <property type="protein sequence ID" value="MFC3963455.1"/>
    <property type="molecule type" value="Genomic_DNA"/>
</dbReference>
<organism evidence="1 2">
    <name type="scientific">Nocardia jiangsuensis</name>
    <dbReference type="NCBI Taxonomy" id="1691563"/>
    <lineage>
        <taxon>Bacteria</taxon>
        <taxon>Bacillati</taxon>
        <taxon>Actinomycetota</taxon>
        <taxon>Actinomycetes</taxon>
        <taxon>Mycobacteriales</taxon>
        <taxon>Nocardiaceae</taxon>
        <taxon>Nocardia</taxon>
    </lineage>
</organism>
<keyword evidence="2" id="KW-1185">Reference proteome</keyword>
<reference evidence="2" key="1">
    <citation type="journal article" date="2019" name="Int. J. Syst. Evol. Microbiol.">
        <title>The Global Catalogue of Microorganisms (GCM) 10K type strain sequencing project: providing services to taxonomists for standard genome sequencing and annotation.</title>
        <authorList>
            <consortium name="The Broad Institute Genomics Platform"/>
            <consortium name="The Broad Institute Genome Sequencing Center for Infectious Disease"/>
            <person name="Wu L."/>
            <person name="Ma J."/>
        </authorList>
    </citation>
    <scope>NUCLEOTIDE SEQUENCE [LARGE SCALE GENOMIC DNA]</scope>
    <source>
        <strain evidence="2">CGMCC 4.7330</strain>
    </source>
</reference>